<dbReference type="Proteomes" id="UP000807342">
    <property type="component" value="Unassembled WGS sequence"/>
</dbReference>
<reference evidence="1" key="1">
    <citation type="submission" date="2020-11" db="EMBL/GenBank/DDBJ databases">
        <authorList>
            <consortium name="DOE Joint Genome Institute"/>
            <person name="Ahrendt S."/>
            <person name="Riley R."/>
            <person name="Andreopoulos W."/>
            <person name="Labutti K."/>
            <person name="Pangilinan J."/>
            <person name="Ruiz-Duenas F.J."/>
            <person name="Barrasa J.M."/>
            <person name="Sanchez-Garcia M."/>
            <person name="Camarero S."/>
            <person name="Miyauchi S."/>
            <person name="Serrano A."/>
            <person name="Linde D."/>
            <person name="Babiker R."/>
            <person name="Drula E."/>
            <person name="Ayuso-Fernandez I."/>
            <person name="Pacheco R."/>
            <person name="Padilla G."/>
            <person name="Ferreira P."/>
            <person name="Barriuso J."/>
            <person name="Kellner H."/>
            <person name="Castanera R."/>
            <person name="Alfaro M."/>
            <person name="Ramirez L."/>
            <person name="Pisabarro A.G."/>
            <person name="Kuo A."/>
            <person name="Tritt A."/>
            <person name="Lipzen A."/>
            <person name="He G."/>
            <person name="Yan M."/>
            <person name="Ng V."/>
            <person name="Cullen D."/>
            <person name="Martin F."/>
            <person name="Rosso M.-N."/>
            <person name="Henrissat B."/>
            <person name="Hibbett D."/>
            <person name="Martinez A.T."/>
            <person name="Grigoriev I.V."/>
        </authorList>
    </citation>
    <scope>NUCLEOTIDE SEQUENCE</scope>
    <source>
        <strain evidence="1">MF-IS2</strain>
    </source>
</reference>
<dbReference type="EMBL" id="MU151813">
    <property type="protein sequence ID" value="KAF9441704.1"/>
    <property type="molecule type" value="Genomic_DNA"/>
</dbReference>
<accession>A0A9P5X157</accession>
<gene>
    <name evidence="1" type="ORF">P691DRAFT_812180</name>
</gene>
<protein>
    <submittedName>
        <fullName evidence="1">Uncharacterized protein</fullName>
    </submittedName>
</protein>
<dbReference type="AlphaFoldDB" id="A0A9P5X157"/>
<evidence type="ECO:0000313" key="2">
    <source>
        <dbReference type="Proteomes" id="UP000807342"/>
    </source>
</evidence>
<sequence>MIRLIATLACQIIHGREVSRVWTNFPRLLMRYSSRYKPESTTSDGHRLTDSRIDIATEMDREMLVCGVNSFQQSYLPFIPTAEDIDSCVQLLRDNSLLVTGDTGGLQWRDFPKPPSLLSGTKDVVFSPLKAIVGITSKHKFTGDIPGRLDIPRVEYRDCPSANVHSELHGATFNIDGCFELGEGGGLESQGTKLAALNIAVCAEFKKDEKSWVDVSGRGLVG</sequence>
<keyword evidence="2" id="KW-1185">Reference proteome</keyword>
<name>A0A9P5X157_9AGAR</name>
<comment type="caution">
    <text evidence="1">The sequence shown here is derived from an EMBL/GenBank/DDBJ whole genome shotgun (WGS) entry which is preliminary data.</text>
</comment>
<organism evidence="1 2">
    <name type="scientific">Macrolepiota fuliginosa MF-IS2</name>
    <dbReference type="NCBI Taxonomy" id="1400762"/>
    <lineage>
        <taxon>Eukaryota</taxon>
        <taxon>Fungi</taxon>
        <taxon>Dikarya</taxon>
        <taxon>Basidiomycota</taxon>
        <taxon>Agaricomycotina</taxon>
        <taxon>Agaricomycetes</taxon>
        <taxon>Agaricomycetidae</taxon>
        <taxon>Agaricales</taxon>
        <taxon>Agaricineae</taxon>
        <taxon>Agaricaceae</taxon>
        <taxon>Macrolepiota</taxon>
    </lineage>
</organism>
<proteinExistence type="predicted"/>
<dbReference type="OrthoDB" id="3118139at2759"/>
<evidence type="ECO:0000313" key="1">
    <source>
        <dbReference type="EMBL" id="KAF9441704.1"/>
    </source>
</evidence>